<dbReference type="SFLD" id="SFLDS00003">
    <property type="entry name" value="Haloacid_Dehalogenase"/>
    <property type="match status" value="1"/>
</dbReference>
<dbReference type="NCBIfam" id="TIGR01549">
    <property type="entry name" value="HAD-SF-IA-v1"/>
    <property type="match status" value="1"/>
</dbReference>
<evidence type="ECO:0000256" key="4">
    <source>
        <dbReference type="ARBA" id="ARBA00013078"/>
    </source>
</evidence>
<dbReference type="STRING" id="1411621.AUC43_03185"/>
<dbReference type="EMBL" id="CP013909">
    <property type="protein sequence ID" value="ALW84186.1"/>
    <property type="molecule type" value="Genomic_DNA"/>
</dbReference>
<dbReference type="GO" id="GO:0008967">
    <property type="term" value="F:phosphoglycolate phosphatase activity"/>
    <property type="evidence" value="ECO:0007669"/>
    <property type="project" value="UniProtKB-EC"/>
</dbReference>
<dbReference type="InterPro" id="IPR050155">
    <property type="entry name" value="HAD-like_hydrolase_sf"/>
</dbReference>
<reference evidence="5 6" key="1">
    <citation type="submission" date="2015-12" db="EMBL/GenBank/DDBJ databases">
        <authorList>
            <person name="Shamseldin A."/>
            <person name="Moawad H."/>
            <person name="Abd El-Rahim W.M."/>
            <person name="Sadowsky M.J."/>
        </authorList>
    </citation>
    <scope>NUCLEOTIDE SEQUENCE [LARGE SCALE GENOMIC DNA]</scope>
    <source>
        <strain evidence="5 6">DG5B</strain>
    </source>
</reference>
<proteinExistence type="inferred from homology"/>
<dbReference type="EC" id="3.1.3.18" evidence="4"/>
<dbReference type="SUPFAM" id="SSF56784">
    <property type="entry name" value="HAD-like"/>
    <property type="match status" value="1"/>
</dbReference>
<dbReference type="SFLD" id="SFLDG01129">
    <property type="entry name" value="C1.5:_HAD__Beta-PGM__Phosphata"/>
    <property type="match status" value="1"/>
</dbReference>
<dbReference type="Gene3D" id="3.40.50.1000">
    <property type="entry name" value="HAD superfamily/HAD-like"/>
    <property type="match status" value="1"/>
</dbReference>
<dbReference type="InterPro" id="IPR041492">
    <property type="entry name" value="HAD_2"/>
</dbReference>
<dbReference type="GO" id="GO:0006281">
    <property type="term" value="P:DNA repair"/>
    <property type="evidence" value="ECO:0007669"/>
    <property type="project" value="TreeGrafter"/>
</dbReference>
<evidence type="ECO:0000256" key="1">
    <source>
        <dbReference type="ARBA" id="ARBA00000830"/>
    </source>
</evidence>
<evidence type="ECO:0000256" key="2">
    <source>
        <dbReference type="ARBA" id="ARBA00004818"/>
    </source>
</evidence>
<dbReference type="Proteomes" id="UP000059542">
    <property type="component" value="Chromosome"/>
</dbReference>
<organism evidence="5 6">
    <name type="scientific">Hymenobacter sedentarius</name>
    <dbReference type="NCBI Taxonomy" id="1411621"/>
    <lineage>
        <taxon>Bacteria</taxon>
        <taxon>Pseudomonadati</taxon>
        <taxon>Bacteroidota</taxon>
        <taxon>Cytophagia</taxon>
        <taxon>Cytophagales</taxon>
        <taxon>Hymenobacteraceae</taxon>
        <taxon>Hymenobacter</taxon>
    </lineage>
</organism>
<dbReference type="PANTHER" id="PTHR43434:SF1">
    <property type="entry name" value="PHOSPHOGLYCOLATE PHOSPHATASE"/>
    <property type="match status" value="1"/>
</dbReference>
<dbReference type="InterPro" id="IPR036412">
    <property type="entry name" value="HAD-like_sf"/>
</dbReference>
<dbReference type="Gene3D" id="1.10.150.240">
    <property type="entry name" value="Putative phosphatase, domain 2"/>
    <property type="match status" value="1"/>
</dbReference>
<accession>A0A0U4BKG3</accession>
<sequence length="212" mass="23156">MSSRFDSVIFDLDGTLWDASAAITKAFQAAKSSVDYIDNDVTLAQVQAVTGQPYEVVYERLFPSLPAAKFDEYRALCARQELAAARQPGGTLYPGLEAALAYLHGQGYRLFIVSNCQLGYVEAFFENSQLAHYFEGHQCFGTRKLPKSENIREVVAQFGLQAPVYVGDTPGDLAASQAAGVPFIFATYGFGQIEPAVAPRRIAQLADLQELL</sequence>
<dbReference type="InterPro" id="IPR023214">
    <property type="entry name" value="HAD_sf"/>
</dbReference>
<dbReference type="AlphaFoldDB" id="A0A0U4BKG3"/>
<gene>
    <name evidence="5" type="ORF">AUC43_03185</name>
</gene>
<dbReference type="KEGG" id="hyg:AUC43_03185"/>
<name>A0A0U4BKG3_9BACT</name>
<comment type="similarity">
    <text evidence="3">Belongs to the HAD-like hydrolase superfamily. CbbY/CbbZ/Gph/YieH family.</text>
</comment>
<comment type="pathway">
    <text evidence="2">Organic acid metabolism; glycolate biosynthesis; glycolate from 2-phosphoglycolate: step 1/1.</text>
</comment>
<evidence type="ECO:0000313" key="5">
    <source>
        <dbReference type="EMBL" id="ALW84186.1"/>
    </source>
</evidence>
<protein>
    <recommendedName>
        <fullName evidence="4">phosphoglycolate phosphatase</fullName>
        <ecNumber evidence="4">3.1.3.18</ecNumber>
    </recommendedName>
</protein>
<comment type="catalytic activity">
    <reaction evidence="1">
        <text>2-phosphoglycolate + H2O = glycolate + phosphate</text>
        <dbReference type="Rhea" id="RHEA:14369"/>
        <dbReference type="ChEBI" id="CHEBI:15377"/>
        <dbReference type="ChEBI" id="CHEBI:29805"/>
        <dbReference type="ChEBI" id="CHEBI:43474"/>
        <dbReference type="ChEBI" id="CHEBI:58033"/>
        <dbReference type="EC" id="3.1.3.18"/>
    </reaction>
</comment>
<keyword evidence="6" id="KW-1185">Reference proteome</keyword>
<dbReference type="RefSeq" id="WP_068189870.1">
    <property type="nucleotide sequence ID" value="NZ_CP013909.1"/>
</dbReference>
<dbReference type="PANTHER" id="PTHR43434">
    <property type="entry name" value="PHOSPHOGLYCOLATE PHOSPHATASE"/>
    <property type="match status" value="1"/>
</dbReference>
<evidence type="ECO:0000313" key="6">
    <source>
        <dbReference type="Proteomes" id="UP000059542"/>
    </source>
</evidence>
<dbReference type="InterPro" id="IPR006439">
    <property type="entry name" value="HAD-SF_hydro_IA"/>
</dbReference>
<dbReference type="Pfam" id="PF13419">
    <property type="entry name" value="HAD_2"/>
    <property type="match status" value="1"/>
</dbReference>
<dbReference type="InterPro" id="IPR023198">
    <property type="entry name" value="PGP-like_dom2"/>
</dbReference>
<evidence type="ECO:0000256" key="3">
    <source>
        <dbReference type="ARBA" id="ARBA00006171"/>
    </source>
</evidence>
<dbReference type="OrthoDB" id="9792518at2"/>